<evidence type="ECO:0000313" key="2">
    <source>
        <dbReference type="EMBL" id="AXC11514.1"/>
    </source>
</evidence>
<dbReference type="KEGG" id="abas:ACPOL_2190"/>
<dbReference type="EMBL" id="CP030840">
    <property type="protein sequence ID" value="AXC11514.1"/>
    <property type="molecule type" value="Genomic_DNA"/>
</dbReference>
<sequence>MKLAGAVNSHADGLRLRLLPPLKYAPAARPHPETNAASKQRESASITN</sequence>
<accession>A0A2Z5FYB9</accession>
<evidence type="ECO:0000313" key="3">
    <source>
        <dbReference type="Proteomes" id="UP000253606"/>
    </source>
</evidence>
<gene>
    <name evidence="2" type="ORF">ACPOL_2190</name>
</gene>
<dbReference type="AlphaFoldDB" id="A0A2Z5FYB9"/>
<feature type="region of interest" description="Disordered" evidence="1">
    <location>
        <begin position="25"/>
        <end position="48"/>
    </location>
</feature>
<name>A0A2Z5FYB9_9BACT</name>
<reference evidence="2 3" key="1">
    <citation type="journal article" date="2018" name="Front. Microbiol.">
        <title>Hydrolytic Capabilities as a Key to Environmental Success: Chitinolytic and Cellulolytic Acidobacteria From Acidic Sub-arctic Soils and Boreal Peatlands.</title>
        <authorList>
            <person name="Belova S.E."/>
            <person name="Ravin N.V."/>
            <person name="Pankratov T.A."/>
            <person name="Rakitin A.L."/>
            <person name="Ivanova A.A."/>
            <person name="Beletsky A.V."/>
            <person name="Mardanov A.V."/>
            <person name="Sinninghe Damste J.S."/>
            <person name="Dedysh S.N."/>
        </authorList>
    </citation>
    <scope>NUCLEOTIDE SEQUENCE [LARGE SCALE GENOMIC DNA]</scope>
    <source>
        <strain evidence="2 3">SBC82</strain>
    </source>
</reference>
<proteinExistence type="predicted"/>
<dbReference type="Proteomes" id="UP000253606">
    <property type="component" value="Chromosome"/>
</dbReference>
<organism evidence="2 3">
    <name type="scientific">Acidisarcina polymorpha</name>
    <dbReference type="NCBI Taxonomy" id="2211140"/>
    <lineage>
        <taxon>Bacteria</taxon>
        <taxon>Pseudomonadati</taxon>
        <taxon>Acidobacteriota</taxon>
        <taxon>Terriglobia</taxon>
        <taxon>Terriglobales</taxon>
        <taxon>Acidobacteriaceae</taxon>
        <taxon>Acidisarcina</taxon>
    </lineage>
</organism>
<protein>
    <submittedName>
        <fullName evidence="2">Uncharacterized protein</fullName>
    </submittedName>
</protein>
<keyword evidence="3" id="KW-1185">Reference proteome</keyword>
<evidence type="ECO:0000256" key="1">
    <source>
        <dbReference type="SAM" id="MobiDB-lite"/>
    </source>
</evidence>
<feature type="compositionally biased region" description="Polar residues" evidence="1">
    <location>
        <begin position="35"/>
        <end position="48"/>
    </location>
</feature>